<name>A0ABM8ALU2_9DEIO</name>
<keyword evidence="3" id="KW-1185">Reference proteome</keyword>
<evidence type="ECO:0000256" key="1">
    <source>
        <dbReference type="SAM" id="MobiDB-lite"/>
    </source>
</evidence>
<feature type="region of interest" description="Disordered" evidence="1">
    <location>
        <begin position="88"/>
        <end position="109"/>
    </location>
</feature>
<protein>
    <submittedName>
        <fullName evidence="2">Uncharacterized protein</fullName>
    </submittedName>
</protein>
<geneLocation type="plasmid" evidence="2 3">
    <name>pDAETH-4</name>
</geneLocation>
<dbReference type="Proteomes" id="UP001064971">
    <property type="component" value="Plasmid pDAETH-4"/>
</dbReference>
<reference evidence="2" key="1">
    <citation type="submission" date="2022-07" db="EMBL/GenBank/DDBJ databases">
        <title>Complete Genome Sequence of the Radioresistant Bacterium Deinococcus aetherius ST0316, Isolated from the Air Dust collected in Lower Stratosphere above Japan.</title>
        <authorList>
            <person name="Satoh K."/>
            <person name="Hagiwara K."/>
            <person name="Katsumata K."/>
            <person name="Kubo A."/>
            <person name="Yokobori S."/>
            <person name="Yamagishi A."/>
            <person name="Oono Y."/>
            <person name="Narumi I."/>
        </authorList>
    </citation>
    <scope>NUCLEOTIDE SEQUENCE</scope>
    <source>
        <strain evidence="2">ST0316</strain>
        <plasmid evidence="2">pDAETH-4</plasmid>
    </source>
</reference>
<sequence length="109" mass="12446">MTVPAEVESRQDLWETLALDTLVWPYDPATGRILSGLYRGARVMDIEAFQARRLCALYGHAHATTVLLRPWWRLWRVTPARVLRPVPRGAEQRGVVPERSVPTSLSVRE</sequence>
<proteinExistence type="predicted"/>
<gene>
    <name evidence="2" type="ORF">DAETH_47870</name>
</gene>
<organism evidence="2 3">
    <name type="scientific">Deinococcus aetherius</name>
    <dbReference type="NCBI Taxonomy" id="200252"/>
    <lineage>
        <taxon>Bacteria</taxon>
        <taxon>Thermotogati</taxon>
        <taxon>Deinococcota</taxon>
        <taxon>Deinococci</taxon>
        <taxon>Deinococcales</taxon>
        <taxon>Deinococcaceae</taxon>
        <taxon>Deinococcus</taxon>
    </lineage>
</organism>
<dbReference type="RefSeq" id="WP_264778947.1">
    <property type="nucleotide sequence ID" value="NZ_AP026564.1"/>
</dbReference>
<dbReference type="EMBL" id="AP026564">
    <property type="protein sequence ID" value="BDP44818.1"/>
    <property type="molecule type" value="Genomic_DNA"/>
</dbReference>
<evidence type="ECO:0000313" key="2">
    <source>
        <dbReference type="EMBL" id="BDP44818.1"/>
    </source>
</evidence>
<accession>A0ABM8ALU2</accession>
<keyword evidence="2" id="KW-0614">Plasmid</keyword>
<evidence type="ECO:0000313" key="3">
    <source>
        <dbReference type="Proteomes" id="UP001064971"/>
    </source>
</evidence>